<keyword evidence="2" id="KW-0472">Membrane</keyword>
<organism evidence="4 5">
    <name type="scientific">Oldenlandia corymbosa var. corymbosa</name>
    <dbReference type="NCBI Taxonomy" id="529605"/>
    <lineage>
        <taxon>Eukaryota</taxon>
        <taxon>Viridiplantae</taxon>
        <taxon>Streptophyta</taxon>
        <taxon>Embryophyta</taxon>
        <taxon>Tracheophyta</taxon>
        <taxon>Spermatophyta</taxon>
        <taxon>Magnoliopsida</taxon>
        <taxon>eudicotyledons</taxon>
        <taxon>Gunneridae</taxon>
        <taxon>Pentapetalae</taxon>
        <taxon>asterids</taxon>
        <taxon>lamiids</taxon>
        <taxon>Gentianales</taxon>
        <taxon>Rubiaceae</taxon>
        <taxon>Rubioideae</taxon>
        <taxon>Spermacoceae</taxon>
        <taxon>Hedyotis-Oldenlandia complex</taxon>
        <taxon>Oldenlandia</taxon>
    </lineage>
</organism>
<evidence type="ECO:0000259" key="3">
    <source>
        <dbReference type="Pfam" id="PF03407"/>
    </source>
</evidence>
<proteinExistence type="predicted"/>
<evidence type="ECO:0000256" key="1">
    <source>
        <dbReference type="SAM" id="MobiDB-lite"/>
    </source>
</evidence>
<feature type="compositionally biased region" description="Polar residues" evidence="1">
    <location>
        <begin position="37"/>
        <end position="50"/>
    </location>
</feature>
<keyword evidence="5" id="KW-1185">Reference proteome</keyword>
<protein>
    <submittedName>
        <fullName evidence="4">OLC1v1036289C1</fullName>
    </submittedName>
</protein>
<feature type="domain" description="Nucleotide-diphospho-sugar transferase" evidence="3">
    <location>
        <begin position="228"/>
        <end position="422"/>
    </location>
</feature>
<feature type="compositionally biased region" description="Polar residues" evidence="1">
    <location>
        <begin position="132"/>
        <end position="174"/>
    </location>
</feature>
<gene>
    <name evidence="4" type="ORF">OLC1_LOCUS9479</name>
</gene>
<evidence type="ECO:0000313" key="5">
    <source>
        <dbReference type="Proteomes" id="UP001161247"/>
    </source>
</evidence>
<dbReference type="InterPro" id="IPR005069">
    <property type="entry name" value="Nucl-diP-sugar_transferase"/>
</dbReference>
<feature type="region of interest" description="Disordered" evidence="1">
    <location>
        <begin position="1"/>
        <end position="50"/>
    </location>
</feature>
<keyword evidence="2" id="KW-0812">Transmembrane</keyword>
<dbReference type="Pfam" id="PF03407">
    <property type="entry name" value="Nucleotid_trans"/>
    <property type="match status" value="1"/>
</dbReference>
<dbReference type="PANTHER" id="PTHR46038:SF58">
    <property type="entry name" value="GLYCOSYLTRANSFERASE"/>
    <property type="match status" value="1"/>
</dbReference>
<name>A0AAV1CYF9_OLDCO</name>
<reference evidence="4" key="1">
    <citation type="submission" date="2023-03" db="EMBL/GenBank/DDBJ databases">
        <authorList>
            <person name="Julca I."/>
        </authorList>
    </citation>
    <scope>NUCLEOTIDE SEQUENCE</scope>
</reference>
<dbReference type="InterPro" id="IPR044821">
    <property type="entry name" value="At1g28695/At4g15970-like"/>
</dbReference>
<dbReference type="Proteomes" id="UP001161247">
    <property type="component" value="Chromosome 3"/>
</dbReference>
<feature type="compositionally biased region" description="Polar residues" evidence="1">
    <location>
        <begin position="1"/>
        <end position="13"/>
    </location>
</feature>
<dbReference type="EMBL" id="OX459120">
    <property type="protein sequence ID" value="CAI9099462.1"/>
    <property type="molecule type" value="Genomic_DNA"/>
</dbReference>
<accession>A0AAV1CYF9</accession>
<sequence length="457" mass="51193">MEVESCTRNSPADDQTPILRPDGGGYNHNPDQDAGNARNQNNSQNYPNQGISTKTVIRKTIPYVIAIAFACLLFYHSPSQMDYYFSKMSSHPLSQWDLSENSSTTTESSHKNCNSSHPEPQGNLSGPEILNVTASPNNASMETTQESSLGFNASSPIQNESGVDTSSALSPVSEDSTEEAKLKQVLNKAATENKTVVVTTVNAAWTEPGSLLDLLLESLKNGNGTQKFINHLVVLSLDQKAYNRCSEIHPHCFAIHTEGIDFSIQEAVFMTPDYVRLVWRKIECMQLVLKLGYNAIFTDADVLWFRDPFLHFLDDADIQTSSDFYGGAPTEGYANTGFYFAKSNNRTIQFFEFWLKSRYTYEHDHDQQVFQTISADPLVEKIGIKIRLLDTAFYGGLCQPSKDLNLVCTMHANCCIGLRGKIIIIRMLLEEWKKYMALSNEEQTDTEYTWPFPVVCG</sequence>
<evidence type="ECO:0000256" key="2">
    <source>
        <dbReference type="SAM" id="Phobius"/>
    </source>
</evidence>
<keyword evidence="2" id="KW-1133">Transmembrane helix</keyword>
<feature type="compositionally biased region" description="Polar residues" evidence="1">
    <location>
        <begin position="111"/>
        <end position="124"/>
    </location>
</feature>
<feature type="transmembrane region" description="Helical" evidence="2">
    <location>
        <begin position="60"/>
        <end position="77"/>
    </location>
</feature>
<dbReference type="AlphaFoldDB" id="A0AAV1CYF9"/>
<evidence type="ECO:0000313" key="4">
    <source>
        <dbReference type="EMBL" id="CAI9099462.1"/>
    </source>
</evidence>
<dbReference type="PANTHER" id="PTHR46038">
    <property type="entry name" value="EXPRESSED PROTEIN-RELATED"/>
    <property type="match status" value="1"/>
</dbReference>
<feature type="region of interest" description="Disordered" evidence="1">
    <location>
        <begin position="94"/>
        <end position="176"/>
    </location>
</feature>